<evidence type="ECO:0000313" key="1">
    <source>
        <dbReference type="EMBL" id="CAD9687216.1"/>
    </source>
</evidence>
<gene>
    <name evidence="1" type="ORF">EANT1437_LOCUS11366</name>
</gene>
<sequence>MSGRPKGRSHKRKRLKNFGAYAFIGSCASGRNIDKDINYLVSPTTIDANKATDDNDALTLANNAIRNMSIDRELVHLNKNERTYNILTASNILETRLVILTHLKICFRTMSFVKFVAVM</sequence>
<dbReference type="EMBL" id="HBHI01022114">
    <property type="protein sequence ID" value="CAD9687216.1"/>
    <property type="molecule type" value="Transcribed_RNA"/>
</dbReference>
<proteinExistence type="predicted"/>
<reference evidence="1" key="1">
    <citation type="submission" date="2021-01" db="EMBL/GenBank/DDBJ databases">
        <authorList>
            <person name="Corre E."/>
            <person name="Pelletier E."/>
            <person name="Niang G."/>
            <person name="Scheremetjew M."/>
            <person name="Finn R."/>
            <person name="Kale V."/>
            <person name="Holt S."/>
            <person name="Cochrane G."/>
            <person name="Meng A."/>
            <person name="Brown T."/>
            <person name="Cohen L."/>
        </authorList>
    </citation>
    <scope>NUCLEOTIDE SEQUENCE</scope>
    <source>
        <strain evidence="1">CCMP1452</strain>
    </source>
</reference>
<dbReference type="AlphaFoldDB" id="A0A7S2WHI5"/>
<organism evidence="1">
    <name type="scientific">Eucampia antarctica</name>
    <dbReference type="NCBI Taxonomy" id="49252"/>
    <lineage>
        <taxon>Eukaryota</taxon>
        <taxon>Sar</taxon>
        <taxon>Stramenopiles</taxon>
        <taxon>Ochrophyta</taxon>
        <taxon>Bacillariophyta</taxon>
        <taxon>Mediophyceae</taxon>
        <taxon>Biddulphiophycidae</taxon>
        <taxon>Hemiaulales</taxon>
        <taxon>Hemiaulaceae</taxon>
        <taxon>Eucampia</taxon>
    </lineage>
</organism>
<accession>A0A7S2WHI5</accession>
<name>A0A7S2WHI5_9STRA</name>
<protein>
    <submittedName>
        <fullName evidence="1">Uncharacterized protein</fullName>
    </submittedName>
</protein>
<dbReference type="PROSITE" id="PS51257">
    <property type="entry name" value="PROKAR_LIPOPROTEIN"/>
    <property type="match status" value="1"/>
</dbReference>